<evidence type="ECO:0000313" key="3">
    <source>
        <dbReference type="Proteomes" id="UP001432046"/>
    </source>
</evidence>
<dbReference type="EMBL" id="JAAOLE020000001">
    <property type="protein sequence ID" value="NVI46525.1"/>
    <property type="molecule type" value="Genomic_DNA"/>
</dbReference>
<protein>
    <submittedName>
        <fullName evidence="1">Uncharacterized protein</fullName>
    </submittedName>
</protein>
<keyword evidence="3" id="KW-1185">Reference proteome</keyword>
<gene>
    <name evidence="1" type="ORF">HAP48_026910</name>
    <name evidence="2" type="ORF">WDK88_19680</name>
</gene>
<dbReference type="Proteomes" id="UP001432046">
    <property type="component" value="Chromosome"/>
</dbReference>
<dbReference type="EMBL" id="CP147711">
    <property type="protein sequence ID" value="WXC83637.1"/>
    <property type="molecule type" value="Genomic_DNA"/>
</dbReference>
<name>A0A973W3M1_9BRAD</name>
<proteinExistence type="predicted"/>
<sequence>MIGSTLFALASSALLYLLPASPVDRTLRGTFRFLQGHAYLIPVKYFSGELNAARLYEDDRPLGPANSDRREIETKGAGRFELHRDTTNWFGPVLVFSTSDNTDPNKNGRKYRLE</sequence>
<accession>A0A973W3M1</accession>
<reference evidence="2" key="3">
    <citation type="submission" date="2024-03" db="EMBL/GenBank/DDBJ databases">
        <authorList>
            <person name="Bromfield E.S.P."/>
            <person name="Cloutier S."/>
        </authorList>
    </citation>
    <scope>NUCLEOTIDE SEQUENCE</scope>
    <source>
        <strain evidence="2">5S5</strain>
    </source>
</reference>
<reference evidence="2" key="2">
    <citation type="journal article" date="2021" name="Int. J. Syst. Evol. Microbiol.">
        <title>Bradyrhizobium septentrionale sp. nov. (sv. septentrionale) and Bradyrhizobium quebecense sp. nov. (sv. septentrionale) associated with legumes native to Canada possess rearranged symbiosis genes and numerous insertion sequences.</title>
        <authorList>
            <person name="Bromfield E.S.P."/>
            <person name="Cloutier S."/>
        </authorList>
    </citation>
    <scope>NUCLEOTIDE SEQUENCE</scope>
    <source>
        <strain evidence="2">5S5</strain>
    </source>
</reference>
<evidence type="ECO:0000313" key="1">
    <source>
        <dbReference type="EMBL" id="NVI46525.1"/>
    </source>
</evidence>
<organism evidence="1">
    <name type="scientific">Bradyrhizobium septentrionale</name>
    <dbReference type="NCBI Taxonomy" id="1404411"/>
    <lineage>
        <taxon>Bacteria</taxon>
        <taxon>Pseudomonadati</taxon>
        <taxon>Pseudomonadota</taxon>
        <taxon>Alphaproteobacteria</taxon>
        <taxon>Hyphomicrobiales</taxon>
        <taxon>Nitrobacteraceae</taxon>
        <taxon>Bradyrhizobium</taxon>
    </lineage>
</organism>
<reference evidence="1" key="1">
    <citation type="submission" date="2020-06" db="EMBL/GenBank/DDBJ databases">
        <title>Whole Genome Sequence of Bradyrhizobium sp. Strain 1S1.</title>
        <authorList>
            <person name="Bromfield E.S.P."/>
            <person name="Cloutier S."/>
        </authorList>
    </citation>
    <scope>NUCLEOTIDE SEQUENCE [LARGE SCALE GENOMIC DNA]</scope>
    <source>
        <strain evidence="1">1S1</strain>
    </source>
</reference>
<dbReference type="AlphaFoldDB" id="A0A973W3M1"/>
<evidence type="ECO:0000313" key="2">
    <source>
        <dbReference type="EMBL" id="WXC83637.1"/>
    </source>
</evidence>